<feature type="domain" description="Retrovirus-related Pol polyprotein from transposon TNT 1-94-like beta-barrel" evidence="1">
    <location>
        <begin position="1"/>
        <end position="49"/>
    </location>
</feature>
<proteinExistence type="predicted"/>
<evidence type="ECO:0000313" key="2">
    <source>
        <dbReference type="EMBL" id="KYP69989.1"/>
    </source>
</evidence>
<name>A0A151TSE9_CAJCA</name>
<evidence type="ECO:0000313" key="3">
    <source>
        <dbReference type="Proteomes" id="UP000075243"/>
    </source>
</evidence>
<keyword evidence="3" id="KW-1185">Reference proteome</keyword>
<reference evidence="2 3" key="1">
    <citation type="journal article" date="2012" name="Nat. Biotechnol.">
        <title>Draft genome sequence of pigeonpea (Cajanus cajan), an orphan legume crop of resource-poor farmers.</title>
        <authorList>
            <person name="Varshney R.K."/>
            <person name="Chen W."/>
            <person name="Li Y."/>
            <person name="Bharti A.K."/>
            <person name="Saxena R.K."/>
            <person name="Schlueter J.A."/>
            <person name="Donoghue M.T."/>
            <person name="Azam S."/>
            <person name="Fan G."/>
            <person name="Whaley A.M."/>
            <person name="Farmer A.D."/>
            <person name="Sheridan J."/>
            <person name="Iwata A."/>
            <person name="Tuteja R."/>
            <person name="Penmetsa R.V."/>
            <person name="Wu W."/>
            <person name="Upadhyaya H.D."/>
            <person name="Yang S.P."/>
            <person name="Shah T."/>
            <person name="Saxena K.B."/>
            <person name="Michael T."/>
            <person name="McCombie W.R."/>
            <person name="Yang B."/>
            <person name="Zhang G."/>
            <person name="Yang H."/>
            <person name="Wang J."/>
            <person name="Spillane C."/>
            <person name="Cook D.R."/>
            <person name="May G.D."/>
            <person name="Xu X."/>
            <person name="Jackson S.A."/>
        </authorList>
    </citation>
    <scope>NUCLEOTIDE SEQUENCE [LARGE SCALE GENOMIC DNA]</scope>
    <source>
        <strain evidence="3">cv. Asha</strain>
    </source>
</reference>
<organism evidence="2 3">
    <name type="scientific">Cajanus cajan</name>
    <name type="common">Pigeon pea</name>
    <name type="synonym">Cajanus indicus</name>
    <dbReference type="NCBI Taxonomy" id="3821"/>
    <lineage>
        <taxon>Eukaryota</taxon>
        <taxon>Viridiplantae</taxon>
        <taxon>Streptophyta</taxon>
        <taxon>Embryophyta</taxon>
        <taxon>Tracheophyta</taxon>
        <taxon>Spermatophyta</taxon>
        <taxon>Magnoliopsida</taxon>
        <taxon>eudicotyledons</taxon>
        <taxon>Gunneridae</taxon>
        <taxon>Pentapetalae</taxon>
        <taxon>rosids</taxon>
        <taxon>fabids</taxon>
        <taxon>Fabales</taxon>
        <taxon>Fabaceae</taxon>
        <taxon>Papilionoideae</taxon>
        <taxon>50 kb inversion clade</taxon>
        <taxon>NPAAA clade</taxon>
        <taxon>indigoferoid/millettioid clade</taxon>
        <taxon>Phaseoleae</taxon>
        <taxon>Cajanus</taxon>
    </lineage>
</organism>
<dbReference type="Gramene" id="C.cajan_08937.t">
    <property type="protein sequence ID" value="C.cajan_08937.t.cds1"/>
    <property type="gene ID" value="C.cajan_08937"/>
</dbReference>
<evidence type="ECO:0000259" key="1">
    <source>
        <dbReference type="Pfam" id="PF22936"/>
    </source>
</evidence>
<sequence>MGNDHVLEIVGVSTVKLKKYDDIVRTIQRVQHMKGLKKNLFSIRQLDDLRCKIYIEEEILKVVKGNLVVMKV</sequence>
<protein>
    <recommendedName>
        <fullName evidence="1">Retrovirus-related Pol polyprotein from transposon TNT 1-94-like beta-barrel domain-containing protein</fullName>
    </recommendedName>
</protein>
<accession>A0A151TSE9</accession>
<gene>
    <name evidence="2" type="ORF">KK1_009196</name>
</gene>
<dbReference type="InterPro" id="IPR054722">
    <property type="entry name" value="PolX-like_BBD"/>
</dbReference>
<dbReference type="Proteomes" id="UP000075243">
    <property type="component" value="Chromosome 3"/>
</dbReference>
<dbReference type="Pfam" id="PF22936">
    <property type="entry name" value="Pol_BBD"/>
    <property type="match status" value="1"/>
</dbReference>
<dbReference type="EMBL" id="CM003605">
    <property type="protein sequence ID" value="KYP69989.1"/>
    <property type="molecule type" value="Genomic_DNA"/>
</dbReference>
<dbReference type="AlphaFoldDB" id="A0A151TSE9"/>